<organism evidence="2 3">
    <name type="scientific">Cephalotus follicularis</name>
    <name type="common">Albany pitcher plant</name>
    <dbReference type="NCBI Taxonomy" id="3775"/>
    <lineage>
        <taxon>Eukaryota</taxon>
        <taxon>Viridiplantae</taxon>
        <taxon>Streptophyta</taxon>
        <taxon>Embryophyta</taxon>
        <taxon>Tracheophyta</taxon>
        <taxon>Spermatophyta</taxon>
        <taxon>Magnoliopsida</taxon>
        <taxon>eudicotyledons</taxon>
        <taxon>Gunneridae</taxon>
        <taxon>Pentapetalae</taxon>
        <taxon>rosids</taxon>
        <taxon>fabids</taxon>
        <taxon>Oxalidales</taxon>
        <taxon>Cephalotaceae</taxon>
        <taxon>Cephalotus</taxon>
    </lineage>
</organism>
<accession>A0A1Q3DDP9</accession>
<evidence type="ECO:0000313" key="3">
    <source>
        <dbReference type="Proteomes" id="UP000187406"/>
    </source>
</evidence>
<comment type="caution">
    <text evidence="2">The sequence shown here is derived from an EMBL/GenBank/DDBJ whole genome shotgun (WGS) entry which is preliminary data.</text>
</comment>
<feature type="transmembrane region" description="Helical" evidence="1">
    <location>
        <begin position="125"/>
        <end position="146"/>
    </location>
</feature>
<sequence length="155" mass="18511">MDSESFKMINWDFVKLDHFYGNNFSRRQEKMKFLLTVLKIAYVLDPSFQPVPEDPQPIEGQQPDAAILEPIERAKEKKGLKMRNLLRDISSIHYLIVFTTFTPTLNLQENYGRCWSSNIKLRRKVLINIRFLSTLILKWLILNLYWRKCMNCRLL</sequence>
<reference evidence="3" key="1">
    <citation type="submission" date="2016-04" db="EMBL/GenBank/DDBJ databases">
        <title>Cephalotus genome sequencing.</title>
        <authorList>
            <person name="Fukushima K."/>
            <person name="Hasebe M."/>
            <person name="Fang X."/>
        </authorList>
    </citation>
    <scope>NUCLEOTIDE SEQUENCE [LARGE SCALE GENOMIC DNA]</scope>
    <source>
        <strain evidence="3">cv. St1</strain>
    </source>
</reference>
<dbReference type="AlphaFoldDB" id="A0A1Q3DDP9"/>
<evidence type="ECO:0000313" key="2">
    <source>
        <dbReference type="EMBL" id="GAV90549.1"/>
    </source>
</evidence>
<keyword evidence="1" id="KW-0472">Membrane</keyword>
<keyword evidence="1" id="KW-0812">Transmembrane</keyword>
<proteinExistence type="predicted"/>
<dbReference type="InParanoid" id="A0A1Q3DDP9"/>
<keyword evidence="3" id="KW-1185">Reference proteome</keyword>
<name>A0A1Q3DDP9_CEPFO</name>
<protein>
    <submittedName>
        <fullName evidence="2">Uncharacterized protein</fullName>
    </submittedName>
</protein>
<gene>
    <name evidence="2" type="ORF">CFOL_v3_33958</name>
</gene>
<feature type="transmembrane region" description="Helical" evidence="1">
    <location>
        <begin position="85"/>
        <end position="105"/>
    </location>
</feature>
<evidence type="ECO:0000256" key="1">
    <source>
        <dbReference type="SAM" id="Phobius"/>
    </source>
</evidence>
<keyword evidence="1" id="KW-1133">Transmembrane helix</keyword>
<dbReference type="Proteomes" id="UP000187406">
    <property type="component" value="Unassembled WGS sequence"/>
</dbReference>
<dbReference type="EMBL" id="BDDD01006374">
    <property type="protein sequence ID" value="GAV90549.1"/>
    <property type="molecule type" value="Genomic_DNA"/>
</dbReference>